<dbReference type="CDD" id="cd02440">
    <property type="entry name" value="AdoMet_MTases"/>
    <property type="match status" value="1"/>
</dbReference>
<reference evidence="5" key="1">
    <citation type="journal article" date="2019" name="Int. J. Syst. Evol. Microbiol.">
        <title>The Global Catalogue of Microorganisms (GCM) 10K type strain sequencing project: providing services to taxonomists for standard genome sequencing and annotation.</title>
        <authorList>
            <consortium name="The Broad Institute Genomics Platform"/>
            <consortium name="The Broad Institute Genome Sequencing Center for Infectious Disease"/>
            <person name="Wu L."/>
            <person name="Ma J."/>
        </authorList>
    </citation>
    <scope>NUCLEOTIDE SEQUENCE [LARGE SCALE GENOMIC DNA]</scope>
    <source>
        <strain evidence="5">CGMCC 1.12859</strain>
    </source>
</reference>
<dbReference type="InterPro" id="IPR041698">
    <property type="entry name" value="Methyltransf_25"/>
</dbReference>
<name>A0ABW2G1Y5_9ACTN</name>
<accession>A0ABW2G1Y5</accession>
<organism evidence="4 5">
    <name type="scientific">Kitasatospora paranensis</name>
    <dbReference type="NCBI Taxonomy" id="258053"/>
    <lineage>
        <taxon>Bacteria</taxon>
        <taxon>Bacillati</taxon>
        <taxon>Actinomycetota</taxon>
        <taxon>Actinomycetes</taxon>
        <taxon>Kitasatosporales</taxon>
        <taxon>Streptomycetaceae</taxon>
        <taxon>Kitasatospora</taxon>
    </lineage>
</organism>
<evidence type="ECO:0000313" key="4">
    <source>
        <dbReference type="EMBL" id="MFC7182339.1"/>
    </source>
</evidence>
<dbReference type="Gene3D" id="3.40.50.150">
    <property type="entry name" value="Vaccinia Virus protein VP39"/>
    <property type="match status" value="1"/>
</dbReference>
<dbReference type="Pfam" id="PF13649">
    <property type="entry name" value="Methyltransf_25"/>
    <property type="match status" value="1"/>
</dbReference>
<evidence type="ECO:0000256" key="1">
    <source>
        <dbReference type="ARBA" id="ARBA00022603"/>
    </source>
</evidence>
<dbReference type="InterPro" id="IPR051052">
    <property type="entry name" value="Diverse_substrate_MTase"/>
</dbReference>
<keyword evidence="5" id="KW-1185">Reference proteome</keyword>
<keyword evidence="2" id="KW-0808">Transferase</keyword>
<feature type="domain" description="Methyltransferase" evidence="3">
    <location>
        <begin position="43"/>
        <end position="136"/>
    </location>
</feature>
<gene>
    <name evidence="4" type="ORF">ACFQMG_22590</name>
</gene>
<dbReference type="PANTHER" id="PTHR44942:SF4">
    <property type="entry name" value="METHYLTRANSFERASE TYPE 11 DOMAIN-CONTAINING PROTEIN"/>
    <property type="match status" value="1"/>
</dbReference>
<proteinExistence type="predicted"/>
<evidence type="ECO:0000313" key="5">
    <source>
        <dbReference type="Proteomes" id="UP001596435"/>
    </source>
</evidence>
<dbReference type="SUPFAM" id="SSF53335">
    <property type="entry name" value="S-adenosyl-L-methionine-dependent methyltransferases"/>
    <property type="match status" value="1"/>
</dbReference>
<dbReference type="RefSeq" id="WP_345708583.1">
    <property type="nucleotide sequence ID" value="NZ_BAABKV010000001.1"/>
</dbReference>
<dbReference type="InterPro" id="IPR029063">
    <property type="entry name" value="SAM-dependent_MTases_sf"/>
</dbReference>
<dbReference type="PANTHER" id="PTHR44942">
    <property type="entry name" value="METHYLTRANSF_11 DOMAIN-CONTAINING PROTEIN"/>
    <property type="match status" value="1"/>
</dbReference>
<dbReference type="Proteomes" id="UP001596435">
    <property type="component" value="Unassembled WGS sequence"/>
</dbReference>
<sequence length="277" mass="30346">MKPSPGGLFASTVPYYARFRPAYDPRLFALLGRRFSLDGSQRVLDLGAGSGALALPLAPLLRTVIAVDPEPAMLAEGRRLAARAGVSDIDWRLGSSDTLLAMDVGPVLLTVMGASFHWTDRERLLRDLDTLIEPGGAVVLATCGARHDDLEPPPWLRAVEEVRLRHLDPERLQGSGPAGYPDVRHQEVLLRSPFSRIEEVRWDRTVSRSVDEVVGLQLSYSFTSPAALGPDRAAFEHDLRQTLNTFAPNGGPFDERVRTEAVIAGRATASHRDPSQR</sequence>
<keyword evidence="1 4" id="KW-0489">Methyltransferase</keyword>
<dbReference type="GO" id="GO:0008168">
    <property type="term" value="F:methyltransferase activity"/>
    <property type="evidence" value="ECO:0007669"/>
    <property type="project" value="UniProtKB-KW"/>
</dbReference>
<dbReference type="EMBL" id="JBHTAJ010000045">
    <property type="protein sequence ID" value="MFC7182339.1"/>
    <property type="molecule type" value="Genomic_DNA"/>
</dbReference>
<evidence type="ECO:0000259" key="3">
    <source>
        <dbReference type="Pfam" id="PF13649"/>
    </source>
</evidence>
<dbReference type="GO" id="GO:0032259">
    <property type="term" value="P:methylation"/>
    <property type="evidence" value="ECO:0007669"/>
    <property type="project" value="UniProtKB-KW"/>
</dbReference>
<protein>
    <submittedName>
        <fullName evidence="4">Class I SAM-dependent methyltransferase</fullName>
    </submittedName>
</protein>
<comment type="caution">
    <text evidence="4">The sequence shown here is derived from an EMBL/GenBank/DDBJ whole genome shotgun (WGS) entry which is preliminary data.</text>
</comment>
<evidence type="ECO:0000256" key="2">
    <source>
        <dbReference type="ARBA" id="ARBA00022679"/>
    </source>
</evidence>